<organism evidence="1 2">
    <name type="scientific">Dreissena polymorpha</name>
    <name type="common">Zebra mussel</name>
    <name type="synonym">Mytilus polymorpha</name>
    <dbReference type="NCBI Taxonomy" id="45954"/>
    <lineage>
        <taxon>Eukaryota</taxon>
        <taxon>Metazoa</taxon>
        <taxon>Spiralia</taxon>
        <taxon>Lophotrochozoa</taxon>
        <taxon>Mollusca</taxon>
        <taxon>Bivalvia</taxon>
        <taxon>Autobranchia</taxon>
        <taxon>Heteroconchia</taxon>
        <taxon>Euheterodonta</taxon>
        <taxon>Imparidentia</taxon>
        <taxon>Neoheterodontei</taxon>
        <taxon>Myida</taxon>
        <taxon>Dreissenoidea</taxon>
        <taxon>Dreissenidae</taxon>
        <taxon>Dreissena</taxon>
    </lineage>
</organism>
<reference evidence="1" key="2">
    <citation type="submission" date="2020-11" db="EMBL/GenBank/DDBJ databases">
        <authorList>
            <person name="McCartney M.A."/>
            <person name="Auch B."/>
            <person name="Kono T."/>
            <person name="Mallez S."/>
            <person name="Becker A."/>
            <person name="Gohl D.M."/>
            <person name="Silverstein K.A.T."/>
            <person name="Koren S."/>
            <person name="Bechman K.B."/>
            <person name="Herman A."/>
            <person name="Abrahante J.E."/>
            <person name="Garbe J."/>
        </authorList>
    </citation>
    <scope>NUCLEOTIDE SEQUENCE</scope>
    <source>
        <strain evidence="1">Duluth1</strain>
        <tissue evidence="1">Whole animal</tissue>
    </source>
</reference>
<protein>
    <recommendedName>
        <fullName evidence="3">EF-hand domain-containing protein</fullName>
    </recommendedName>
</protein>
<dbReference type="InterPro" id="IPR011992">
    <property type="entry name" value="EF-hand-dom_pair"/>
</dbReference>
<dbReference type="SUPFAM" id="SSF47473">
    <property type="entry name" value="EF-hand"/>
    <property type="match status" value="1"/>
</dbReference>
<keyword evidence="2" id="KW-1185">Reference proteome</keyword>
<evidence type="ECO:0000313" key="1">
    <source>
        <dbReference type="EMBL" id="KAH3803655.1"/>
    </source>
</evidence>
<dbReference type="Gene3D" id="1.10.238.10">
    <property type="entry name" value="EF-hand"/>
    <property type="match status" value="1"/>
</dbReference>
<accession>A0A9D4FVT7</accession>
<proteinExistence type="predicted"/>
<dbReference type="Proteomes" id="UP000828390">
    <property type="component" value="Unassembled WGS sequence"/>
</dbReference>
<comment type="caution">
    <text evidence="1">The sequence shown here is derived from an EMBL/GenBank/DDBJ whole genome shotgun (WGS) entry which is preliminary data.</text>
</comment>
<dbReference type="EMBL" id="JAIWYP010000006">
    <property type="protein sequence ID" value="KAH3803655.1"/>
    <property type="molecule type" value="Genomic_DNA"/>
</dbReference>
<reference evidence="1" key="1">
    <citation type="journal article" date="2019" name="bioRxiv">
        <title>The Genome of the Zebra Mussel, Dreissena polymorpha: A Resource for Invasive Species Research.</title>
        <authorList>
            <person name="McCartney M.A."/>
            <person name="Auch B."/>
            <person name="Kono T."/>
            <person name="Mallez S."/>
            <person name="Zhang Y."/>
            <person name="Obille A."/>
            <person name="Becker A."/>
            <person name="Abrahante J.E."/>
            <person name="Garbe J."/>
            <person name="Badalamenti J.P."/>
            <person name="Herman A."/>
            <person name="Mangelson H."/>
            <person name="Liachko I."/>
            <person name="Sullivan S."/>
            <person name="Sone E.D."/>
            <person name="Koren S."/>
            <person name="Silverstein K.A.T."/>
            <person name="Beckman K.B."/>
            <person name="Gohl D.M."/>
        </authorList>
    </citation>
    <scope>NUCLEOTIDE SEQUENCE</scope>
    <source>
        <strain evidence="1">Duluth1</strain>
        <tissue evidence="1">Whole animal</tissue>
    </source>
</reference>
<sequence>MPSDPERRLISRDSLKIILTLRGTNPIDDAQADEFLNEFDTNGDGMYDIQGIPGTGCTIYKVHMGTGCKIYKVYRGRDVRYTMYTWRQDVRYTRYTGDGLYDI</sequence>
<name>A0A9D4FVT7_DREPO</name>
<evidence type="ECO:0000313" key="2">
    <source>
        <dbReference type="Proteomes" id="UP000828390"/>
    </source>
</evidence>
<gene>
    <name evidence="1" type="ORF">DPMN_131921</name>
</gene>
<dbReference type="AlphaFoldDB" id="A0A9D4FVT7"/>
<evidence type="ECO:0008006" key="3">
    <source>
        <dbReference type="Google" id="ProtNLM"/>
    </source>
</evidence>